<protein>
    <submittedName>
        <fullName evidence="1">Uncharacterized protein</fullName>
    </submittedName>
</protein>
<organism evidence="1 2">
    <name type="scientific">Mycena chlorophos</name>
    <name type="common">Agaric fungus</name>
    <name type="synonym">Agaricus chlorophos</name>
    <dbReference type="NCBI Taxonomy" id="658473"/>
    <lineage>
        <taxon>Eukaryota</taxon>
        <taxon>Fungi</taxon>
        <taxon>Dikarya</taxon>
        <taxon>Basidiomycota</taxon>
        <taxon>Agaricomycotina</taxon>
        <taxon>Agaricomycetes</taxon>
        <taxon>Agaricomycetidae</taxon>
        <taxon>Agaricales</taxon>
        <taxon>Marasmiineae</taxon>
        <taxon>Mycenaceae</taxon>
        <taxon>Mycena</taxon>
    </lineage>
</organism>
<name>A0ABQ0M0G9_MYCCL</name>
<accession>A0ABQ0M0G9</accession>
<dbReference type="EMBL" id="DF849355">
    <property type="protein sequence ID" value="GAT56856.1"/>
    <property type="molecule type" value="Genomic_DNA"/>
</dbReference>
<sequence>MERSGVNLRFRMGKKVVTRDRNIQVLSSHTVIIQAASEKEEHWLCQAELVHKRIDVRIGQIGAGKRSQVRTRAEGKTGYIELENTLDQEDLSTALTVHMDDASPRISIPAHSLQPERKVPINGELVNIWSVQGRVVIIGPDEEGFATDIGEYAWVEPQRSNEVVVTVRFAREGAGIVRTQVFPPTSLCRSTNSDGKRTKSTRFC</sequence>
<keyword evidence="2" id="KW-1185">Reference proteome</keyword>
<proteinExistence type="predicted"/>
<gene>
    <name evidence="1" type="ORF">MCHLO_13453</name>
</gene>
<dbReference type="Proteomes" id="UP000815677">
    <property type="component" value="Unassembled WGS sequence"/>
</dbReference>
<evidence type="ECO:0000313" key="2">
    <source>
        <dbReference type="Proteomes" id="UP000815677"/>
    </source>
</evidence>
<reference evidence="1" key="1">
    <citation type="submission" date="2014-09" db="EMBL/GenBank/DDBJ databases">
        <title>Genome sequence of the luminous mushroom Mycena chlorophos for searching fungal bioluminescence genes.</title>
        <authorList>
            <person name="Tanaka Y."/>
            <person name="Kasuga D."/>
            <person name="Oba Y."/>
            <person name="Hase S."/>
            <person name="Sato K."/>
            <person name="Oba Y."/>
            <person name="Sakakibara Y."/>
        </authorList>
    </citation>
    <scope>NUCLEOTIDE SEQUENCE</scope>
</reference>
<evidence type="ECO:0000313" key="1">
    <source>
        <dbReference type="EMBL" id="GAT56856.1"/>
    </source>
</evidence>